<organism evidence="2 3">
    <name type="scientific">Coemansia guatemalensis</name>
    <dbReference type="NCBI Taxonomy" id="2761395"/>
    <lineage>
        <taxon>Eukaryota</taxon>
        <taxon>Fungi</taxon>
        <taxon>Fungi incertae sedis</taxon>
        <taxon>Zoopagomycota</taxon>
        <taxon>Kickxellomycotina</taxon>
        <taxon>Kickxellomycetes</taxon>
        <taxon>Kickxellales</taxon>
        <taxon>Kickxellaceae</taxon>
        <taxon>Coemansia</taxon>
    </lineage>
</organism>
<dbReference type="InterPro" id="IPR052609">
    <property type="entry name" value="Ribosome_Biogenesis_Reg"/>
</dbReference>
<protein>
    <recommendedName>
        <fullName evidence="1">Nucleolar 27S pre-rRNA processing Urb2/Npa2 C-terminal domain-containing protein</fullName>
    </recommendedName>
</protein>
<dbReference type="EMBL" id="JANBUO010002819">
    <property type="protein sequence ID" value="KAJ2793658.1"/>
    <property type="molecule type" value="Genomic_DNA"/>
</dbReference>
<sequence length="484" mass="49505">MYAAACIGVHAALRRLHLAATGEQPSSGGGIAGLGAALLHTGLPPAPCGATWALLFDAVARHSSEAGAGLLGSVAQHLAAIDAEHSFDTGVGLLRAVAAAVAGYSCDKDENDGGLAGCIVRGAVDPLLQALDGEAFGTALRKVLWSADGTAVSSTVVLAFLHAAYRHGGPQAAIRQRVVQKHAGAVLVALHEGIRTQPSGAQRILAAVSEIGATPALRLTMFDASEAVAAVATAAALPMGKLPMAKDGLHAELFVQMCHTLGSIVRHHGGVVLDGVALITGLMRTLLHAFVTPPTHIDTDATPWLIALAPLPSRCAVAYARVLADLCHARRPPSAAASRKFKEPQDTAGYVRATRGTDAADAAAVLAAYMPHVLAEYCVVQGSAAATDATPNGALTRRLAAIPGAADPCVPQPASIPTPALREALQPGWHAVLDTIGSDGRITLLTRLALQSGSSATSSQSGAHEVLKSLYQSYVGFYQYSGNV</sequence>
<dbReference type="PANTHER" id="PTHR15682">
    <property type="entry name" value="UNHEALTHY RIBOSOME BIOGENESIS PROTEIN 2 HOMOLOG"/>
    <property type="match status" value="1"/>
</dbReference>
<dbReference type="OrthoDB" id="160374at2759"/>
<reference evidence="2" key="1">
    <citation type="submission" date="2022-07" db="EMBL/GenBank/DDBJ databases">
        <title>Phylogenomic reconstructions and comparative analyses of Kickxellomycotina fungi.</title>
        <authorList>
            <person name="Reynolds N.K."/>
            <person name="Stajich J.E."/>
            <person name="Barry K."/>
            <person name="Grigoriev I.V."/>
            <person name="Crous P."/>
            <person name="Smith M.E."/>
        </authorList>
    </citation>
    <scope>NUCLEOTIDE SEQUENCE</scope>
    <source>
        <strain evidence="2">NRRL 1565</strain>
    </source>
</reference>
<dbReference type="PANTHER" id="PTHR15682:SF2">
    <property type="entry name" value="UNHEALTHY RIBOSOME BIOGENESIS PROTEIN 2 HOMOLOG"/>
    <property type="match status" value="1"/>
</dbReference>
<accession>A0A9W8HUQ4</accession>
<keyword evidence="3" id="KW-1185">Reference proteome</keyword>
<name>A0A9W8HUQ4_9FUNG</name>
<comment type="caution">
    <text evidence="2">The sequence shown here is derived from an EMBL/GenBank/DDBJ whole genome shotgun (WGS) entry which is preliminary data.</text>
</comment>
<dbReference type="Proteomes" id="UP001140094">
    <property type="component" value="Unassembled WGS sequence"/>
</dbReference>
<proteinExistence type="predicted"/>
<evidence type="ECO:0000259" key="1">
    <source>
        <dbReference type="Pfam" id="PF10441"/>
    </source>
</evidence>
<feature type="domain" description="Nucleolar 27S pre-rRNA processing Urb2/Npa2 C-terminal" evidence="1">
    <location>
        <begin position="249"/>
        <end position="482"/>
    </location>
</feature>
<evidence type="ECO:0000313" key="3">
    <source>
        <dbReference type="Proteomes" id="UP001140094"/>
    </source>
</evidence>
<gene>
    <name evidence="2" type="ORF">H4R20_006476</name>
</gene>
<dbReference type="GO" id="GO:0005730">
    <property type="term" value="C:nucleolus"/>
    <property type="evidence" value="ECO:0007669"/>
    <property type="project" value="TreeGrafter"/>
</dbReference>
<dbReference type="Pfam" id="PF10441">
    <property type="entry name" value="Urb2"/>
    <property type="match status" value="1"/>
</dbReference>
<evidence type="ECO:0000313" key="2">
    <source>
        <dbReference type="EMBL" id="KAJ2793658.1"/>
    </source>
</evidence>
<dbReference type="AlphaFoldDB" id="A0A9W8HUQ4"/>
<dbReference type="InterPro" id="IPR018849">
    <property type="entry name" value="Urb2/Npa2_C"/>
</dbReference>
<dbReference type="GO" id="GO:0042254">
    <property type="term" value="P:ribosome biogenesis"/>
    <property type="evidence" value="ECO:0007669"/>
    <property type="project" value="TreeGrafter"/>
</dbReference>